<sequence length="279" mass="30247">MFILKALSAAFVYITAVTAAPSVRNTIDLAARSQLTLPSGRTATSIVVEGDSDCADGFPSMLVSSHGEMFQVSVASSDRLLCTGKLMSYINETETYTESLRLAKRSAIAEYGEDHVEKRWGPQPWTIGVTLTGGSSISATLTLATVFYGISLLGIAAGVWWTYRYLASSSQTNGVGKRSIDAPLFSNTTQLKVVGGQCTTSTCNGKEPATYNFYSGFYDYDSVGVTAQSFSYNDDYDLTAQCLNQAHNAGYSNAMCRAWFEDATGSYESIKLHYYLTKN</sequence>
<organism evidence="3 4">
    <name type="scientific">Rhodotorula taiwanensis</name>
    <dbReference type="NCBI Taxonomy" id="741276"/>
    <lineage>
        <taxon>Eukaryota</taxon>
        <taxon>Fungi</taxon>
        <taxon>Dikarya</taxon>
        <taxon>Basidiomycota</taxon>
        <taxon>Pucciniomycotina</taxon>
        <taxon>Microbotryomycetes</taxon>
        <taxon>Sporidiobolales</taxon>
        <taxon>Sporidiobolaceae</taxon>
        <taxon>Rhodotorula</taxon>
    </lineage>
</organism>
<dbReference type="Proteomes" id="UP000237144">
    <property type="component" value="Unassembled WGS sequence"/>
</dbReference>
<keyword evidence="4" id="KW-1185">Reference proteome</keyword>
<keyword evidence="1" id="KW-0812">Transmembrane</keyword>
<feature type="signal peptide" evidence="2">
    <location>
        <begin position="1"/>
        <end position="19"/>
    </location>
</feature>
<proteinExistence type="predicted"/>
<evidence type="ECO:0000313" key="3">
    <source>
        <dbReference type="EMBL" id="POY73812.1"/>
    </source>
</evidence>
<name>A0A2S5BAK6_9BASI</name>
<feature type="transmembrane region" description="Helical" evidence="1">
    <location>
        <begin position="141"/>
        <end position="163"/>
    </location>
</feature>
<accession>A0A2S5BAK6</accession>
<feature type="chain" id="PRO_5015660090" evidence="2">
    <location>
        <begin position="20"/>
        <end position="279"/>
    </location>
</feature>
<reference evidence="3 4" key="1">
    <citation type="journal article" date="2018" name="Front. Microbiol.">
        <title>Prospects for Fungal Bioremediation of Acidic Radioactive Waste Sites: Characterization and Genome Sequence of Rhodotorula taiwanensis MD1149.</title>
        <authorList>
            <person name="Tkavc R."/>
            <person name="Matrosova V.Y."/>
            <person name="Grichenko O.E."/>
            <person name="Gostincar C."/>
            <person name="Volpe R.P."/>
            <person name="Klimenkova P."/>
            <person name="Gaidamakova E.K."/>
            <person name="Zhou C.E."/>
            <person name="Stewart B.J."/>
            <person name="Lyman M.G."/>
            <person name="Malfatti S.A."/>
            <person name="Rubinfeld B."/>
            <person name="Courtot M."/>
            <person name="Singh J."/>
            <person name="Dalgard C.L."/>
            <person name="Hamilton T."/>
            <person name="Frey K.G."/>
            <person name="Gunde-Cimerman N."/>
            <person name="Dugan L."/>
            <person name="Daly M.J."/>
        </authorList>
    </citation>
    <scope>NUCLEOTIDE SEQUENCE [LARGE SCALE GENOMIC DNA]</scope>
    <source>
        <strain evidence="3 4">MD1149</strain>
    </source>
</reference>
<keyword evidence="2" id="KW-0732">Signal</keyword>
<dbReference type="OrthoDB" id="2529748at2759"/>
<protein>
    <submittedName>
        <fullName evidence="3">Uncharacterized protein</fullName>
    </submittedName>
</protein>
<keyword evidence="1" id="KW-1133">Transmembrane helix</keyword>
<evidence type="ECO:0000256" key="2">
    <source>
        <dbReference type="SAM" id="SignalP"/>
    </source>
</evidence>
<keyword evidence="1" id="KW-0472">Membrane</keyword>
<comment type="caution">
    <text evidence="3">The sequence shown here is derived from an EMBL/GenBank/DDBJ whole genome shotgun (WGS) entry which is preliminary data.</text>
</comment>
<dbReference type="AlphaFoldDB" id="A0A2S5BAK6"/>
<dbReference type="EMBL" id="PJQD01000035">
    <property type="protein sequence ID" value="POY73812.1"/>
    <property type="molecule type" value="Genomic_DNA"/>
</dbReference>
<evidence type="ECO:0000256" key="1">
    <source>
        <dbReference type="SAM" id="Phobius"/>
    </source>
</evidence>
<evidence type="ECO:0000313" key="4">
    <source>
        <dbReference type="Proteomes" id="UP000237144"/>
    </source>
</evidence>
<gene>
    <name evidence="3" type="ORF">BMF94_3353</name>
</gene>